<proteinExistence type="predicted"/>
<keyword evidence="2" id="KW-1185">Reference proteome</keyword>
<evidence type="ECO:0000313" key="2">
    <source>
        <dbReference type="Proteomes" id="UP000267606"/>
    </source>
</evidence>
<gene>
    <name evidence="1" type="ORF">OFLC_LOCUS11440</name>
</gene>
<organism evidence="3">
    <name type="scientific">Onchocerca flexuosa</name>
    <dbReference type="NCBI Taxonomy" id="387005"/>
    <lineage>
        <taxon>Eukaryota</taxon>
        <taxon>Metazoa</taxon>
        <taxon>Ecdysozoa</taxon>
        <taxon>Nematoda</taxon>
        <taxon>Chromadorea</taxon>
        <taxon>Rhabditida</taxon>
        <taxon>Spirurina</taxon>
        <taxon>Spiruromorpha</taxon>
        <taxon>Filarioidea</taxon>
        <taxon>Onchocercidae</taxon>
        <taxon>Onchocerca</taxon>
    </lineage>
</organism>
<name>A0A183HVC1_9BILA</name>
<dbReference type="EMBL" id="UZAJ01016516">
    <property type="protein sequence ID" value="VDO76468.1"/>
    <property type="molecule type" value="Genomic_DNA"/>
</dbReference>
<reference evidence="1 2" key="2">
    <citation type="submission" date="2018-11" db="EMBL/GenBank/DDBJ databases">
        <authorList>
            <consortium name="Pathogen Informatics"/>
        </authorList>
    </citation>
    <scope>NUCLEOTIDE SEQUENCE [LARGE SCALE GENOMIC DNA]</scope>
</reference>
<evidence type="ECO:0000313" key="3">
    <source>
        <dbReference type="WBParaSite" id="OFLC_0001143301-mRNA-1"/>
    </source>
</evidence>
<dbReference type="Proteomes" id="UP000267606">
    <property type="component" value="Unassembled WGS sequence"/>
</dbReference>
<sequence length="97" mass="11456">MLNQRLFEQKHKPISCDLRSKSKWNCKQCSASAVFGERAAQQRLQELDVEKREPILLRCSALHHARFVQINTLQRTSEIYKVLHEFHSALFFVIEMN</sequence>
<protein>
    <submittedName>
        <fullName evidence="1 3">Uncharacterized protein</fullName>
    </submittedName>
</protein>
<dbReference type="AlphaFoldDB" id="A0A183HVC1"/>
<dbReference type="STRING" id="387005.A0A183HVC1"/>
<reference evidence="3" key="1">
    <citation type="submission" date="2016-06" db="UniProtKB">
        <authorList>
            <consortium name="WormBaseParasite"/>
        </authorList>
    </citation>
    <scope>IDENTIFICATION</scope>
</reference>
<evidence type="ECO:0000313" key="1">
    <source>
        <dbReference type="EMBL" id="VDO76468.1"/>
    </source>
</evidence>
<accession>A0A183HVC1</accession>
<dbReference type="WBParaSite" id="OFLC_0001143301-mRNA-1">
    <property type="protein sequence ID" value="OFLC_0001143301-mRNA-1"/>
    <property type="gene ID" value="OFLC_0001143301"/>
</dbReference>